<dbReference type="Gene3D" id="3.20.20.80">
    <property type="entry name" value="Glycosidases"/>
    <property type="match status" value="1"/>
</dbReference>
<comment type="caution">
    <text evidence="2">The sequence shown here is derived from an EMBL/GenBank/DDBJ whole genome shotgun (WGS) entry which is preliminary data.</text>
</comment>
<dbReference type="PANTHER" id="PTHR10357">
    <property type="entry name" value="ALPHA-AMYLASE FAMILY MEMBER"/>
    <property type="match status" value="1"/>
</dbReference>
<dbReference type="InterPro" id="IPR045857">
    <property type="entry name" value="O16G_dom_2"/>
</dbReference>
<name>A0A4R5W257_9BURK</name>
<feature type="domain" description="Glycosyl hydrolase family 13 catalytic" evidence="1">
    <location>
        <begin position="83"/>
        <end position="511"/>
    </location>
</feature>
<dbReference type="Gene3D" id="1.10.1740.10">
    <property type="match status" value="1"/>
</dbReference>
<dbReference type="Proteomes" id="UP000294829">
    <property type="component" value="Unassembled WGS sequence"/>
</dbReference>
<dbReference type="SUPFAM" id="SSF51445">
    <property type="entry name" value="(Trans)glycosidases"/>
    <property type="match status" value="1"/>
</dbReference>
<dbReference type="InterPro" id="IPR013780">
    <property type="entry name" value="Glyco_hydro_b"/>
</dbReference>
<gene>
    <name evidence="2" type="ORF">E2I14_09945</name>
</gene>
<dbReference type="PANTHER" id="PTHR10357:SF213">
    <property type="entry name" value="ALPHA AMYLASE CATALYTIC REGION"/>
    <property type="match status" value="1"/>
</dbReference>
<evidence type="ECO:0000313" key="3">
    <source>
        <dbReference type="Proteomes" id="UP000294829"/>
    </source>
</evidence>
<protein>
    <submittedName>
        <fullName evidence="2">Amylosucrase</fullName>
    </submittedName>
</protein>
<dbReference type="SMART" id="SM00642">
    <property type="entry name" value="Aamy"/>
    <property type="match status" value="1"/>
</dbReference>
<sequence length="634" mass="71092">MLTHIPVERHEVVRARFNSSAQVLFDRLSLLYGQQANFEDWVIQLMTRVANVHAQRSDELLSLDAQREANPNWFTQQTMLGYCAYVDRFAGTLQGVNQKIDHLAELGVTYLHLLPFLRARAGDNDGGFAVASYNEIEPRLGNMDDLRDLTQHLRDRGISLCSDFVLNHVADDHPWALAAKSGSSKELDYFYSYADRTQPDIYERDLGQIFPQAAPGNFSFDATLHRWVWTTFYPYQWDLNYTNPAVFEEMALALLELSNNGVEVFRLDSTAFLWKRAGTNCMNQPEAHWILQALRSIVAIAAPGVLLKAEAIVPTAQLPAYFGTQNPATPECHLAYHSSLMAASWGALAEQNAELIYNVMQATPPLPDQTSWLTYIRCHDDIGWNVIRPEANQDNQNAQERLRHIAQFFAGAANSFARGASFQASDANAVHGTNGMSSALTGFASASTPQELELAQRRLLLLYGVSFCFGGMPLIYMGDEIAQANDENYINVPEYANDSRWLQRPFLDQAAFNARHDRATQSGNLFAQLCHLLERRRSLPMLAAATPITVLRHRNSALLTFVRGESTNTSTNTSNANNALLFIGNFSDQAQTLVLNQLSLPSPINSWLDQLTQQHYTDTIVIEPWSQHWLSAAT</sequence>
<dbReference type="GO" id="GO:0005975">
    <property type="term" value="P:carbohydrate metabolic process"/>
    <property type="evidence" value="ECO:0007669"/>
    <property type="project" value="InterPro"/>
</dbReference>
<evidence type="ECO:0000313" key="2">
    <source>
        <dbReference type="EMBL" id="TDK66124.1"/>
    </source>
</evidence>
<dbReference type="EMBL" id="SMYL01000004">
    <property type="protein sequence ID" value="TDK66124.1"/>
    <property type="molecule type" value="Genomic_DNA"/>
</dbReference>
<dbReference type="Gene3D" id="2.60.40.1180">
    <property type="entry name" value="Golgi alpha-mannosidase II"/>
    <property type="match status" value="1"/>
</dbReference>
<organism evidence="2 3">
    <name type="scientific">Sapientia aquatica</name>
    <dbReference type="NCBI Taxonomy" id="1549640"/>
    <lineage>
        <taxon>Bacteria</taxon>
        <taxon>Pseudomonadati</taxon>
        <taxon>Pseudomonadota</taxon>
        <taxon>Betaproteobacteria</taxon>
        <taxon>Burkholderiales</taxon>
        <taxon>Oxalobacteraceae</taxon>
        <taxon>Sapientia</taxon>
    </lineage>
</organism>
<keyword evidence="3" id="KW-1185">Reference proteome</keyword>
<dbReference type="Gene3D" id="3.90.400.10">
    <property type="entry name" value="Oligo-1,6-glucosidase, Domain 2"/>
    <property type="match status" value="1"/>
</dbReference>
<dbReference type="AlphaFoldDB" id="A0A4R5W257"/>
<proteinExistence type="predicted"/>
<dbReference type="Pfam" id="PF00128">
    <property type="entry name" value="Alpha-amylase"/>
    <property type="match status" value="1"/>
</dbReference>
<dbReference type="InterPro" id="IPR006047">
    <property type="entry name" value="GH13_cat_dom"/>
</dbReference>
<dbReference type="OrthoDB" id="9805159at2"/>
<dbReference type="InterPro" id="IPR017853">
    <property type="entry name" value="GH"/>
</dbReference>
<reference evidence="2 3" key="1">
    <citation type="submission" date="2019-03" db="EMBL/GenBank/DDBJ databases">
        <title>Sapientia aquatica gen. nov., sp. nov., isolated from a crater lake.</title>
        <authorList>
            <person name="Felfoldi T."/>
            <person name="Szabo A."/>
            <person name="Toth E."/>
            <person name="Schumann P."/>
            <person name="Keki Z."/>
            <person name="Marialigeti K."/>
            <person name="Mathe I."/>
        </authorList>
    </citation>
    <scope>NUCLEOTIDE SEQUENCE [LARGE SCALE GENOMIC DNA]</scope>
    <source>
        <strain evidence="2 3">SA-152</strain>
    </source>
</reference>
<accession>A0A4R5W257</accession>
<evidence type="ECO:0000259" key="1">
    <source>
        <dbReference type="SMART" id="SM00642"/>
    </source>
</evidence>